<evidence type="ECO:0000256" key="17">
    <source>
        <dbReference type="ARBA" id="ARBA00023239"/>
    </source>
</evidence>
<evidence type="ECO:0000256" key="6">
    <source>
        <dbReference type="ARBA" id="ARBA00004661"/>
    </source>
</evidence>
<dbReference type="GO" id="GO:0009073">
    <property type="term" value="P:aromatic amino acid family biosynthetic process"/>
    <property type="evidence" value="ECO:0007669"/>
    <property type="project" value="UniProtKB-KW"/>
</dbReference>
<evidence type="ECO:0000256" key="10">
    <source>
        <dbReference type="ARBA" id="ARBA00022490"/>
    </source>
</evidence>
<dbReference type="RefSeq" id="WP_008861158.1">
    <property type="nucleotide sequence ID" value="NZ_CAXSYG010000004.1"/>
</dbReference>
<keyword evidence="15" id="KW-0520">NAD</keyword>
<dbReference type="eggNOG" id="COG0337">
    <property type="taxonomic scope" value="Bacteria"/>
</dbReference>
<evidence type="ECO:0000256" key="5">
    <source>
        <dbReference type="ARBA" id="ARBA00004496"/>
    </source>
</evidence>
<dbReference type="InterPro" id="IPR056179">
    <property type="entry name" value="DHQS_C"/>
</dbReference>
<evidence type="ECO:0000256" key="8">
    <source>
        <dbReference type="ARBA" id="ARBA00013031"/>
    </source>
</evidence>
<dbReference type="GO" id="GO:0005737">
    <property type="term" value="C:cytoplasm"/>
    <property type="evidence" value="ECO:0007669"/>
    <property type="project" value="UniProtKB-SubCell"/>
</dbReference>
<keyword evidence="23" id="KW-1185">Reference proteome</keyword>
<evidence type="ECO:0000256" key="18">
    <source>
        <dbReference type="ARBA" id="ARBA00023285"/>
    </source>
</evidence>
<dbReference type="GO" id="GO:0046872">
    <property type="term" value="F:metal ion binding"/>
    <property type="evidence" value="ECO:0007669"/>
    <property type="project" value="UniProtKB-KW"/>
</dbReference>
<dbReference type="GO" id="GO:0009423">
    <property type="term" value="P:chorismate biosynthetic process"/>
    <property type="evidence" value="ECO:0007669"/>
    <property type="project" value="UniProtKB-UniRule"/>
</dbReference>
<evidence type="ECO:0000256" key="7">
    <source>
        <dbReference type="ARBA" id="ARBA00005412"/>
    </source>
</evidence>
<evidence type="ECO:0000256" key="2">
    <source>
        <dbReference type="ARBA" id="ARBA00001911"/>
    </source>
</evidence>
<evidence type="ECO:0000256" key="14">
    <source>
        <dbReference type="ARBA" id="ARBA00022833"/>
    </source>
</evidence>
<comment type="function">
    <text evidence="4">Catalyzes the conversion of 3-deoxy-D-arabino-heptulosonate 7-phosphate (DAHP) to dehydroquinate (DHQ).</text>
</comment>
<dbReference type="InterPro" id="IPR030963">
    <property type="entry name" value="DHQ_synth_fam"/>
</dbReference>
<dbReference type="GeneID" id="77847993"/>
<evidence type="ECO:0000256" key="15">
    <source>
        <dbReference type="ARBA" id="ARBA00023027"/>
    </source>
</evidence>
<keyword evidence="10" id="KW-0963">Cytoplasm</keyword>
<keyword evidence="11" id="KW-0028">Amino-acid biosynthesis</keyword>
<evidence type="ECO:0000256" key="16">
    <source>
        <dbReference type="ARBA" id="ARBA00023141"/>
    </source>
</evidence>
<dbReference type="PIRSF" id="PIRSF001455">
    <property type="entry name" value="DHQ_synth"/>
    <property type="match status" value="1"/>
</dbReference>
<evidence type="ECO:0000256" key="13">
    <source>
        <dbReference type="ARBA" id="ARBA00022741"/>
    </source>
</evidence>
<evidence type="ECO:0000313" key="22">
    <source>
        <dbReference type="EMBL" id="EJZ66484.1"/>
    </source>
</evidence>
<protein>
    <recommendedName>
        <fullName evidence="9 19">3-dehydroquinate synthase</fullName>
        <ecNumber evidence="8 19">4.2.3.4</ecNumber>
    </recommendedName>
</protein>
<dbReference type="EC" id="4.2.3.4" evidence="8 19"/>
<dbReference type="SUPFAM" id="SSF56796">
    <property type="entry name" value="Dehydroquinate synthase-like"/>
    <property type="match status" value="1"/>
</dbReference>
<comment type="similarity">
    <text evidence="7">Belongs to the sugar phosphate cyclases superfamily. Dehydroquinate synthase family.</text>
</comment>
<keyword evidence="14" id="KW-0862">Zinc</keyword>
<keyword evidence="12" id="KW-0479">Metal-binding</keyword>
<dbReference type="GO" id="GO:0003856">
    <property type="term" value="F:3-dehydroquinate synthase activity"/>
    <property type="evidence" value="ECO:0007669"/>
    <property type="project" value="UniProtKB-UniRule"/>
</dbReference>
<comment type="caution">
    <text evidence="22">The sequence shown here is derived from an EMBL/GenBank/DDBJ whole genome shotgun (WGS) entry which is preliminary data.</text>
</comment>
<dbReference type="PANTHER" id="PTHR43622">
    <property type="entry name" value="3-DEHYDROQUINATE SYNTHASE"/>
    <property type="match status" value="1"/>
</dbReference>
<dbReference type="Gene3D" id="1.20.1090.10">
    <property type="entry name" value="Dehydroquinate synthase-like - alpha domain"/>
    <property type="match status" value="1"/>
</dbReference>
<gene>
    <name evidence="22" type="ORF">HMPREF9448_00662</name>
</gene>
<dbReference type="HOGENOM" id="CLU_001201_0_1_10"/>
<evidence type="ECO:0000256" key="3">
    <source>
        <dbReference type="ARBA" id="ARBA00001941"/>
    </source>
</evidence>
<evidence type="ECO:0000256" key="11">
    <source>
        <dbReference type="ARBA" id="ARBA00022605"/>
    </source>
</evidence>
<dbReference type="OrthoDB" id="9806583at2"/>
<reference evidence="22 23" key="1">
    <citation type="submission" date="2012-08" db="EMBL/GenBank/DDBJ databases">
        <title>The Genome Sequence of Barnesiella intestinihominis YIT 11860.</title>
        <authorList>
            <consortium name="The Broad Institute Genome Sequencing Platform"/>
            <person name="Earl A."/>
            <person name="Ward D."/>
            <person name="Feldgarden M."/>
            <person name="Gevers D."/>
            <person name="Morotomi M."/>
            <person name="Walker B."/>
            <person name="Young S.K."/>
            <person name="Zeng Q."/>
            <person name="Gargeya S."/>
            <person name="Fitzgerald M."/>
            <person name="Haas B."/>
            <person name="Abouelleil A."/>
            <person name="Alvarado L."/>
            <person name="Arachchi H.M."/>
            <person name="Berlin A.M."/>
            <person name="Chapman S.B."/>
            <person name="Goldberg J."/>
            <person name="Griggs A."/>
            <person name="Gujja S."/>
            <person name="Hansen M."/>
            <person name="Howarth C."/>
            <person name="Imamovic A."/>
            <person name="Larimer J."/>
            <person name="McCowen C."/>
            <person name="Montmayeur A."/>
            <person name="Murphy C."/>
            <person name="Neiman D."/>
            <person name="Pearson M."/>
            <person name="Priest M."/>
            <person name="Roberts A."/>
            <person name="Saif S."/>
            <person name="Shea T."/>
            <person name="Sisk P."/>
            <person name="Sykes S."/>
            <person name="Wortman J."/>
            <person name="Nusbaum C."/>
            <person name="Birren B."/>
        </authorList>
    </citation>
    <scope>NUCLEOTIDE SEQUENCE [LARGE SCALE GENOMIC DNA]</scope>
    <source>
        <strain evidence="22 23">YIT 11860</strain>
    </source>
</reference>
<feature type="domain" description="3-dehydroquinate synthase C-terminal" evidence="21">
    <location>
        <begin position="169"/>
        <end position="312"/>
    </location>
</feature>
<comment type="cofactor">
    <cofactor evidence="3">
        <name>Co(2+)</name>
        <dbReference type="ChEBI" id="CHEBI:48828"/>
    </cofactor>
</comment>
<keyword evidence="17" id="KW-0456">Lyase</keyword>
<evidence type="ECO:0000256" key="4">
    <source>
        <dbReference type="ARBA" id="ARBA00003485"/>
    </source>
</evidence>
<dbReference type="InterPro" id="IPR050071">
    <property type="entry name" value="Dehydroquinate_synthase"/>
</dbReference>
<comment type="pathway">
    <text evidence="6">Metabolic intermediate biosynthesis; chorismate biosynthesis; chorismate from D-erythrose 4-phosphate and phosphoenolpyruvate: step 2/7.</text>
</comment>
<dbReference type="InterPro" id="IPR030960">
    <property type="entry name" value="DHQS/DOIS_N"/>
</dbReference>
<feature type="domain" description="3-dehydroquinate synthase N-terminal" evidence="20">
    <location>
        <begin position="55"/>
        <end position="166"/>
    </location>
</feature>
<keyword evidence="18" id="KW-0170">Cobalt</keyword>
<comment type="cofactor">
    <cofactor evidence="2">
        <name>NAD(+)</name>
        <dbReference type="ChEBI" id="CHEBI:57540"/>
    </cofactor>
</comment>
<accession>K0XF22</accession>
<keyword evidence="16" id="KW-0057">Aromatic amino acid biosynthesis</keyword>
<proteinExistence type="inferred from homology"/>
<dbReference type="Pfam" id="PF24621">
    <property type="entry name" value="DHQS_C"/>
    <property type="match status" value="1"/>
</dbReference>
<evidence type="ECO:0000259" key="21">
    <source>
        <dbReference type="Pfam" id="PF24621"/>
    </source>
</evidence>
<dbReference type="NCBIfam" id="TIGR01357">
    <property type="entry name" value="aroB"/>
    <property type="match status" value="1"/>
</dbReference>
<dbReference type="EMBL" id="ADLE01000001">
    <property type="protein sequence ID" value="EJZ66484.1"/>
    <property type="molecule type" value="Genomic_DNA"/>
</dbReference>
<dbReference type="PATRIC" id="fig|742726.3.peg.700"/>
<evidence type="ECO:0000256" key="19">
    <source>
        <dbReference type="NCBIfam" id="TIGR01357"/>
    </source>
</evidence>
<comment type="catalytic activity">
    <reaction evidence="1">
        <text>7-phospho-2-dehydro-3-deoxy-D-arabino-heptonate = 3-dehydroquinate + phosphate</text>
        <dbReference type="Rhea" id="RHEA:21968"/>
        <dbReference type="ChEBI" id="CHEBI:32364"/>
        <dbReference type="ChEBI" id="CHEBI:43474"/>
        <dbReference type="ChEBI" id="CHEBI:58394"/>
        <dbReference type="EC" id="4.2.3.4"/>
    </reaction>
</comment>
<evidence type="ECO:0000256" key="12">
    <source>
        <dbReference type="ARBA" id="ARBA00022723"/>
    </source>
</evidence>
<dbReference type="GO" id="GO:0000166">
    <property type="term" value="F:nucleotide binding"/>
    <property type="evidence" value="ECO:0007669"/>
    <property type="project" value="UniProtKB-KW"/>
</dbReference>
<dbReference type="GO" id="GO:0008652">
    <property type="term" value="P:amino acid biosynthetic process"/>
    <property type="evidence" value="ECO:0007669"/>
    <property type="project" value="UniProtKB-KW"/>
</dbReference>
<dbReference type="InterPro" id="IPR016037">
    <property type="entry name" value="DHQ_synth_AroB"/>
</dbReference>
<dbReference type="AlphaFoldDB" id="K0XF22"/>
<comment type="subcellular location">
    <subcellularLocation>
        <location evidence="5">Cytoplasm</location>
    </subcellularLocation>
</comment>
<dbReference type="Gene3D" id="3.40.50.1970">
    <property type="match status" value="1"/>
</dbReference>
<evidence type="ECO:0000313" key="23">
    <source>
        <dbReference type="Proteomes" id="UP000006044"/>
    </source>
</evidence>
<dbReference type="PANTHER" id="PTHR43622:SF7">
    <property type="entry name" value="3-DEHYDROQUINATE SYNTHASE, CHLOROPLASTIC"/>
    <property type="match status" value="1"/>
</dbReference>
<sequence length="352" mass="39678">MESQKIIFTATPGETLKNMLENFSFDTLFILCDTHTQKFALPEISKNISTQAQYITIEAGDTYKTLQTLVHVWNELSHKGASRKSLLINLGGGMVTDLGGFAAACFKRGIRFINIPTTLLGAVDAAVGGKTGINFNGLKNEIGAFRPADTVIVSTQFFQTLPQNELLSGYAEMLKHGLIDNPATYRSLLDFDLSMPNWEKLLPLLKESIQVKERIVAEDPFEKGIRKALNLGHTIGHAFESLSHKRETPIPHGFAVAWGFICELLLSHRYLKFPSETISELAAYIYRHYRAFPITCKDYETLYELMTHDKKNEAGYINFTLLQTIGKPVIDCHVDKEEIFVAFDLYRDLFKL</sequence>
<evidence type="ECO:0000259" key="20">
    <source>
        <dbReference type="Pfam" id="PF01761"/>
    </source>
</evidence>
<dbReference type="CDD" id="cd08195">
    <property type="entry name" value="DHQS"/>
    <property type="match status" value="1"/>
</dbReference>
<organism evidence="22 23">
    <name type="scientific">Barnesiella intestinihominis YIT 11860</name>
    <dbReference type="NCBI Taxonomy" id="742726"/>
    <lineage>
        <taxon>Bacteria</taxon>
        <taxon>Pseudomonadati</taxon>
        <taxon>Bacteroidota</taxon>
        <taxon>Bacteroidia</taxon>
        <taxon>Bacteroidales</taxon>
        <taxon>Barnesiellaceae</taxon>
        <taxon>Barnesiella</taxon>
    </lineage>
</organism>
<dbReference type="STRING" id="742726.HMPREF9448_00662"/>
<dbReference type="Pfam" id="PF01761">
    <property type="entry name" value="DHQ_synthase"/>
    <property type="match status" value="1"/>
</dbReference>
<keyword evidence="13" id="KW-0547">Nucleotide-binding</keyword>
<evidence type="ECO:0000256" key="9">
    <source>
        <dbReference type="ARBA" id="ARBA00017684"/>
    </source>
</evidence>
<name>K0XF22_9BACT</name>
<dbReference type="Proteomes" id="UP000006044">
    <property type="component" value="Unassembled WGS sequence"/>
</dbReference>
<evidence type="ECO:0000256" key="1">
    <source>
        <dbReference type="ARBA" id="ARBA00001393"/>
    </source>
</evidence>